<evidence type="ECO:0000313" key="1">
    <source>
        <dbReference type="EMBL" id="VDK70925.1"/>
    </source>
</evidence>
<sequence length="54" mass="6106">MKGYAVKPRKFLNAQGPGLHRRSFRVSDIFDKTLEVESTSKIPKSEGLDRDELG</sequence>
<name>A0A3P6ST79_ANISI</name>
<dbReference type="Proteomes" id="UP000267096">
    <property type="component" value="Unassembled WGS sequence"/>
</dbReference>
<organism evidence="1 2">
    <name type="scientific">Anisakis simplex</name>
    <name type="common">Herring worm</name>
    <dbReference type="NCBI Taxonomy" id="6269"/>
    <lineage>
        <taxon>Eukaryota</taxon>
        <taxon>Metazoa</taxon>
        <taxon>Ecdysozoa</taxon>
        <taxon>Nematoda</taxon>
        <taxon>Chromadorea</taxon>
        <taxon>Rhabditida</taxon>
        <taxon>Spirurina</taxon>
        <taxon>Ascaridomorpha</taxon>
        <taxon>Ascaridoidea</taxon>
        <taxon>Anisakidae</taxon>
        <taxon>Anisakis</taxon>
        <taxon>Anisakis simplex complex</taxon>
    </lineage>
</organism>
<evidence type="ECO:0000313" key="2">
    <source>
        <dbReference type="Proteomes" id="UP000267096"/>
    </source>
</evidence>
<protein>
    <submittedName>
        <fullName evidence="1">Uncharacterized protein</fullName>
    </submittedName>
</protein>
<keyword evidence="2" id="KW-1185">Reference proteome</keyword>
<dbReference type="AlphaFoldDB" id="A0A3P6ST79"/>
<gene>
    <name evidence="1" type="ORF">ASIM_LOCUS19623</name>
</gene>
<accession>A0A3P6ST79</accession>
<reference evidence="1 2" key="1">
    <citation type="submission" date="2018-11" db="EMBL/GenBank/DDBJ databases">
        <authorList>
            <consortium name="Pathogen Informatics"/>
        </authorList>
    </citation>
    <scope>NUCLEOTIDE SEQUENCE [LARGE SCALE GENOMIC DNA]</scope>
</reference>
<proteinExistence type="predicted"/>
<dbReference type="EMBL" id="UYRR01037607">
    <property type="protein sequence ID" value="VDK70925.1"/>
    <property type="molecule type" value="Genomic_DNA"/>
</dbReference>